<keyword evidence="3" id="KW-1185">Reference proteome</keyword>
<feature type="region of interest" description="Disordered" evidence="1">
    <location>
        <begin position="1"/>
        <end position="26"/>
    </location>
</feature>
<dbReference type="AlphaFoldDB" id="A0AAE0NH98"/>
<gene>
    <name evidence="2" type="ORF">B0H63DRAFT_450794</name>
</gene>
<organism evidence="2 3">
    <name type="scientific">Podospora didyma</name>
    <dbReference type="NCBI Taxonomy" id="330526"/>
    <lineage>
        <taxon>Eukaryota</taxon>
        <taxon>Fungi</taxon>
        <taxon>Dikarya</taxon>
        <taxon>Ascomycota</taxon>
        <taxon>Pezizomycotina</taxon>
        <taxon>Sordariomycetes</taxon>
        <taxon>Sordariomycetidae</taxon>
        <taxon>Sordariales</taxon>
        <taxon>Podosporaceae</taxon>
        <taxon>Podospora</taxon>
    </lineage>
</organism>
<reference evidence="2" key="2">
    <citation type="submission" date="2023-06" db="EMBL/GenBank/DDBJ databases">
        <authorList>
            <consortium name="Lawrence Berkeley National Laboratory"/>
            <person name="Haridas S."/>
            <person name="Hensen N."/>
            <person name="Bonometti L."/>
            <person name="Westerberg I."/>
            <person name="Brannstrom I.O."/>
            <person name="Guillou S."/>
            <person name="Cros-Aarteil S."/>
            <person name="Calhoun S."/>
            <person name="Kuo A."/>
            <person name="Mondo S."/>
            <person name="Pangilinan J."/>
            <person name="Riley R."/>
            <person name="LaButti K."/>
            <person name="Andreopoulos B."/>
            <person name="Lipzen A."/>
            <person name="Chen C."/>
            <person name="Yanf M."/>
            <person name="Daum C."/>
            <person name="Ng V."/>
            <person name="Clum A."/>
            <person name="Steindorff A."/>
            <person name="Ohm R."/>
            <person name="Martin F."/>
            <person name="Silar P."/>
            <person name="Natvig D."/>
            <person name="Lalanne C."/>
            <person name="Gautier V."/>
            <person name="Ament-velasquez S.L."/>
            <person name="Kruys A."/>
            <person name="Hutchinson M.I."/>
            <person name="Powell A.J."/>
            <person name="Barry K."/>
            <person name="Miller A.N."/>
            <person name="Grigoriev I.V."/>
            <person name="Debuchy R."/>
            <person name="Gladieux P."/>
            <person name="Thoren M.H."/>
            <person name="Johannesson H."/>
        </authorList>
    </citation>
    <scope>NUCLEOTIDE SEQUENCE</scope>
    <source>
        <strain evidence="2">CBS 232.78</strain>
    </source>
</reference>
<dbReference type="EMBL" id="JAULSW010000005">
    <property type="protein sequence ID" value="KAK3381461.1"/>
    <property type="molecule type" value="Genomic_DNA"/>
</dbReference>
<protein>
    <submittedName>
        <fullName evidence="2">Uncharacterized protein</fullName>
    </submittedName>
</protein>
<evidence type="ECO:0000313" key="2">
    <source>
        <dbReference type="EMBL" id="KAK3381461.1"/>
    </source>
</evidence>
<name>A0AAE0NH98_9PEZI</name>
<accession>A0AAE0NH98</accession>
<proteinExistence type="predicted"/>
<comment type="caution">
    <text evidence="2">The sequence shown here is derived from an EMBL/GenBank/DDBJ whole genome shotgun (WGS) entry which is preliminary data.</text>
</comment>
<dbReference type="Proteomes" id="UP001285441">
    <property type="component" value="Unassembled WGS sequence"/>
</dbReference>
<sequence length="288" mass="31884">MHRDPNRTARETSPKTSSRWSGKEPIRWAWGTSGLKPAVPHAKYGNSHEEPSRWKRYSLGQRASIQRRQQDVVLPSSTRSCADCVPTGASVRNAVVESGSTSSPWSKRGSRSSNTWPTLAILGGVDQSLRELHSDMRYWFALSDHTVKIVLLVKFDRARSHVTLESERKIAGGGGPDPTTPVLRQTISITKDTAITSNTGTSSCRGGGALLLPFNLLFLRKPAGPEETDFVFNIGISKYAAELDASPDKALTLYQQRCIDHPTVKPRRRRVGHMIDINVEGYIGEEYT</sequence>
<reference evidence="2" key="1">
    <citation type="journal article" date="2023" name="Mol. Phylogenet. Evol.">
        <title>Genome-scale phylogeny and comparative genomics of the fungal order Sordariales.</title>
        <authorList>
            <person name="Hensen N."/>
            <person name="Bonometti L."/>
            <person name="Westerberg I."/>
            <person name="Brannstrom I.O."/>
            <person name="Guillou S."/>
            <person name="Cros-Aarteil S."/>
            <person name="Calhoun S."/>
            <person name="Haridas S."/>
            <person name="Kuo A."/>
            <person name="Mondo S."/>
            <person name="Pangilinan J."/>
            <person name="Riley R."/>
            <person name="LaButti K."/>
            <person name="Andreopoulos B."/>
            <person name="Lipzen A."/>
            <person name="Chen C."/>
            <person name="Yan M."/>
            <person name="Daum C."/>
            <person name="Ng V."/>
            <person name="Clum A."/>
            <person name="Steindorff A."/>
            <person name="Ohm R.A."/>
            <person name="Martin F."/>
            <person name="Silar P."/>
            <person name="Natvig D.O."/>
            <person name="Lalanne C."/>
            <person name="Gautier V."/>
            <person name="Ament-Velasquez S.L."/>
            <person name="Kruys A."/>
            <person name="Hutchinson M.I."/>
            <person name="Powell A.J."/>
            <person name="Barry K."/>
            <person name="Miller A.N."/>
            <person name="Grigoriev I.V."/>
            <person name="Debuchy R."/>
            <person name="Gladieux P."/>
            <person name="Hiltunen Thoren M."/>
            <person name="Johannesson H."/>
        </authorList>
    </citation>
    <scope>NUCLEOTIDE SEQUENCE</scope>
    <source>
        <strain evidence="2">CBS 232.78</strain>
    </source>
</reference>
<feature type="compositionally biased region" description="Basic and acidic residues" evidence="1">
    <location>
        <begin position="1"/>
        <end position="13"/>
    </location>
</feature>
<evidence type="ECO:0000256" key="1">
    <source>
        <dbReference type="SAM" id="MobiDB-lite"/>
    </source>
</evidence>
<evidence type="ECO:0000313" key="3">
    <source>
        <dbReference type="Proteomes" id="UP001285441"/>
    </source>
</evidence>